<accession>A0A1G4ECQ3</accession>
<evidence type="ECO:0000313" key="2">
    <source>
        <dbReference type="EMBL" id="SCA60324.1"/>
    </source>
</evidence>
<evidence type="ECO:0000313" key="3">
    <source>
        <dbReference type="Proteomes" id="UP000196402"/>
    </source>
</evidence>
<dbReference type="VEuPathDB" id="PlasmoDB:PVX_007080"/>
<protein>
    <recommendedName>
        <fullName evidence="4">VIR protein</fullName>
    </recommendedName>
</protein>
<dbReference type="AlphaFoldDB" id="A0A1G4ECQ3"/>
<organism evidence="2 3">
    <name type="scientific">Plasmodium vivax</name>
    <name type="common">malaria parasite P. vivax</name>
    <dbReference type="NCBI Taxonomy" id="5855"/>
    <lineage>
        <taxon>Eukaryota</taxon>
        <taxon>Sar</taxon>
        <taxon>Alveolata</taxon>
        <taxon>Apicomplexa</taxon>
        <taxon>Aconoidasida</taxon>
        <taxon>Haemosporida</taxon>
        <taxon>Plasmodiidae</taxon>
        <taxon>Plasmodium</taxon>
        <taxon>Plasmodium (Plasmodium)</taxon>
    </lineage>
</organism>
<dbReference type="Proteomes" id="UP000196402">
    <property type="component" value="Unassembled WGS sequence"/>
</dbReference>
<evidence type="ECO:0008006" key="4">
    <source>
        <dbReference type="Google" id="ProtNLM"/>
    </source>
</evidence>
<proteinExistence type="predicted"/>
<dbReference type="VEuPathDB" id="PlasmoDB:PVPAM_000019500"/>
<reference evidence="2 3" key="1">
    <citation type="submission" date="2016-07" db="EMBL/GenBank/DDBJ databases">
        <authorList>
            <consortium name="Pathogen Informatics"/>
        </authorList>
    </citation>
    <scope>NUCLEOTIDE SEQUENCE [LARGE SCALE GENOMIC DNA]</scope>
</reference>
<sequence>MTKEAADKVYLNYDDYSKIKKKSDSTRNYVYTDVNADKILNYANVDPSLRSKFGTAYKELFRHLHDSGLMYSFMDHTCKYASYLLHKEITTTHEYDLNTYDNFYYYVQKYYEYQKSTTKLCLNNMFYIDSNMFIKLKALYGLYDNYTDFLKKRNNWNYPSCDSLKALVREYSNYLMNHESTSKYLNGVLEHFRDKLNDTIGKHKTKCPRYGFNLEPIKLFIEHKEEQPITEVPITQPQEKSLRDTSNNNGENQLKGPTVTHIAKEVRRIEATGETKPAVDSEQTVVIEHDTGTQTPLSASNNHETLREHAPYEPFRHLKLTHRVEPSEQPALIGESTFIPQNGLETNQGFMANMRNAITGVLGEVDPVPVSITNVLKEVDPLPVVGVSGGMGALFLLFRYTPVGAFFRGGRGRAHRIPRSFNGQFLGEFPDIQDYYGGNIGYGQMNPLAE</sequence>
<feature type="region of interest" description="Disordered" evidence="1">
    <location>
        <begin position="235"/>
        <end position="255"/>
    </location>
</feature>
<feature type="compositionally biased region" description="Polar residues" evidence="1">
    <location>
        <begin position="235"/>
        <end position="252"/>
    </location>
</feature>
<dbReference type="VEuPathDB" id="PlasmoDB:PVP01_0009790"/>
<dbReference type="VEuPathDB" id="PlasmoDB:PVW1_100005700"/>
<dbReference type="EMBL" id="FLYH01000314">
    <property type="protein sequence ID" value="SCA60324.1"/>
    <property type="molecule type" value="Genomic_DNA"/>
</dbReference>
<evidence type="ECO:0000256" key="1">
    <source>
        <dbReference type="SAM" id="MobiDB-lite"/>
    </source>
</evidence>
<gene>
    <name evidence="2" type="ORF">PVT01_000093600</name>
</gene>
<name>A0A1G4ECQ3_PLAVI</name>